<accession>A0A1J0VYK9</accession>
<dbReference type="Proteomes" id="UP000183810">
    <property type="component" value="Chromosome"/>
</dbReference>
<sequence length="151" mass="16014">MTDSNTAAVADQLADALDNYIVGALEAIGALDLAAMTRERITETVPTLAASLCSDDDEVAAQTVIDLAGVAWPEEPEPVWWRTPVGRMVGRSVGRDDTESVSYSVAAAMLGVATGTVKSMMARERTDLDRHPDGGLTRASVLARIARLDRA</sequence>
<name>A0A1J0VYK9_9NOCA</name>
<reference evidence="1" key="1">
    <citation type="submission" date="2016-11" db="EMBL/GenBank/DDBJ databases">
        <authorList>
            <person name="Jaros S."/>
            <person name="Januszkiewicz K."/>
            <person name="Wedrychowicz H."/>
        </authorList>
    </citation>
    <scope>NUCLEOTIDE SEQUENCE [LARGE SCALE GENOMIC DNA]</scope>
    <source>
        <strain evidence="1">Y48</strain>
    </source>
</reference>
<evidence type="ECO:0000313" key="2">
    <source>
        <dbReference type="Proteomes" id="UP000183810"/>
    </source>
</evidence>
<dbReference type="EMBL" id="CP018082">
    <property type="protein sequence ID" value="APE37094.1"/>
    <property type="molecule type" value="Genomic_DNA"/>
</dbReference>
<evidence type="ECO:0000313" key="1">
    <source>
        <dbReference type="EMBL" id="APE37094.1"/>
    </source>
</evidence>
<protein>
    <submittedName>
        <fullName evidence="1">Uncharacterized protein</fullName>
    </submittedName>
</protein>
<dbReference type="OrthoDB" id="4546154at2"/>
<keyword evidence="2" id="KW-1185">Reference proteome</keyword>
<organism evidence="1 2">
    <name type="scientific">Nocardia mangyaensis</name>
    <dbReference type="NCBI Taxonomy" id="2213200"/>
    <lineage>
        <taxon>Bacteria</taxon>
        <taxon>Bacillati</taxon>
        <taxon>Actinomycetota</taxon>
        <taxon>Actinomycetes</taxon>
        <taxon>Mycobacteriales</taxon>
        <taxon>Nocardiaceae</taxon>
        <taxon>Nocardia</taxon>
    </lineage>
</organism>
<proteinExistence type="predicted"/>
<gene>
    <name evidence="1" type="ORF">BOX37_27770</name>
</gene>
<dbReference type="KEGG" id="nsl:BOX37_27770"/>
<dbReference type="AlphaFoldDB" id="A0A1J0VYK9"/>
<dbReference type="RefSeq" id="WP_071930263.1">
    <property type="nucleotide sequence ID" value="NZ_CP018082.1"/>
</dbReference>